<dbReference type="Proteomes" id="UP000595437">
    <property type="component" value="Chromosome 13"/>
</dbReference>
<evidence type="ECO:0000313" key="1">
    <source>
        <dbReference type="EMBL" id="QQP38484.1"/>
    </source>
</evidence>
<name>A0A7T8JXX2_CALRO</name>
<keyword evidence="2" id="KW-1185">Reference proteome</keyword>
<protein>
    <submittedName>
        <fullName evidence="1">Uncharacterized protein</fullName>
    </submittedName>
</protein>
<gene>
    <name evidence="1" type="ORF">FKW44_019064</name>
</gene>
<evidence type="ECO:0000313" key="2">
    <source>
        <dbReference type="Proteomes" id="UP000595437"/>
    </source>
</evidence>
<reference evidence="2" key="1">
    <citation type="submission" date="2021-01" db="EMBL/GenBank/DDBJ databases">
        <title>Caligus Genome Assembly.</title>
        <authorList>
            <person name="Gallardo-Escarate C."/>
        </authorList>
    </citation>
    <scope>NUCLEOTIDE SEQUENCE [LARGE SCALE GENOMIC DNA]</scope>
</reference>
<proteinExistence type="predicted"/>
<accession>A0A7T8JXX2</accession>
<organism evidence="1 2">
    <name type="scientific">Caligus rogercresseyi</name>
    <name type="common">Sea louse</name>
    <dbReference type="NCBI Taxonomy" id="217165"/>
    <lineage>
        <taxon>Eukaryota</taxon>
        <taxon>Metazoa</taxon>
        <taxon>Ecdysozoa</taxon>
        <taxon>Arthropoda</taxon>
        <taxon>Crustacea</taxon>
        <taxon>Multicrustacea</taxon>
        <taxon>Hexanauplia</taxon>
        <taxon>Copepoda</taxon>
        <taxon>Siphonostomatoida</taxon>
        <taxon>Caligidae</taxon>
        <taxon>Caligus</taxon>
    </lineage>
</organism>
<dbReference type="AlphaFoldDB" id="A0A7T8JXX2"/>
<dbReference type="EMBL" id="CP045902">
    <property type="protein sequence ID" value="QQP38484.1"/>
    <property type="molecule type" value="Genomic_DNA"/>
</dbReference>
<sequence length="50" mass="5502">MPTKSQYIFSTVQGILYSTRANGVPLLSSWIDCVARGSLEILDGVPLLYQ</sequence>